<dbReference type="Proteomes" id="UP000591131">
    <property type="component" value="Unassembled WGS sequence"/>
</dbReference>
<reference evidence="1 2" key="1">
    <citation type="submission" date="2020-04" db="EMBL/GenBank/DDBJ databases">
        <title>Perkinsus chesapeaki whole genome sequence.</title>
        <authorList>
            <person name="Bogema D.R."/>
        </authorList>
    </citation>
    <scope>NUCLEOTIDE SEQUENCE [LARGE SCALE GENOMIC DNA]</scope>
    <source>
        <strain evidence="1">ATCC PRA-425</strain>
    </source>
</reference>
<feature type="non-terminal residue" evidence="1">
    <location>
        <position position="1"/>
    </location>
</feature>
<evidence type="ECO:0000313" key="1">
    <source>
        <dbReference type="EMBL" id="KAF4648032.1"/>
    </source>
</evidence>
<comment type="caution">
    <text evidence="1">The sequence shown here is derived from an EMBL/GenBank/DDBJ whole genome shotgun (WGS) entry which is preliminary data.</text>
</comment>
<gene>
    <name evidence="1" type="ORF">FOL47_003841</name>
</gene>
<dbReference type="OrthoDB" id="10534015at2759"/>
<protein>
    <submittedName>
        <fullName evidence="1">Uncharacterized protein</fullName>
    </submittedName>
</protein>
<dbReference type="AlphaFoldDB" id="A0A7J6KMC9"/>
<name>A0A7J6KMC9_PERCH</name>
<dbReference type="EMBL" id="JAAPAO010002224">
    <property type="protein sequence ID" value="KAF4648032.1"/>
    <property type="molecule type" value="Genomic_DNA"/>
</dbReference>
<organism evidence="1 2">
    <name type="scientific">Perkinsus chesapeaki</name>
    <name type="common">Clam parasite</name>
    <name type="synonym">Perkinsus andrewsi</name>
    <dbReference type="NCBI Taxonomy" id="330153"/>
    <lineage>
        <taxon>Eukaryota</taxon>
        <taxon>Sar</taxon>
        <taxon>Alveolata</taxon>
        <taxon>Perkinsozoa</taxon>
        <taxon>Perkinsea</taxon>
        <taxon>Perkinsida</taxon>
        <taxon>Perkinsidae</taxon>
        <taxon>Perkinsus</taxon>
    </lineage>
</organism>
<sequence length="311" mass="33059">FPIRPIPPIVLDMPWDVALRFAQMAVNTAVRSSGGSSAELTFGTRALTLAEAVSLTVLGKASGSLGPVPSPMDVLPSDVAIVRSLVDDLVGKERLCVLKKHIGESVRRFAEERKCKKDVIDIPEGTLMVWRRPGARAIEGELVKVFGVDVSNGPFVYLGKLAGFSCRLHPLGSPPGYSVSVAAHHLEVRQEVADRERPALAVEGELDVGNVEEGDCVLVRLCTGADVLALVSDVVGPRCLVHVLDSGDGKVSMPVWLEADGSTLMAVDSPDGAVALVREAAKIIMKVKLTATGRLSKASREALVVRGYLEV</sequence>
<proteinExistence type="predicted"/>
<evidence type="ECO:0000313" key="2">
    <source>
        <dbReference type="Proteomes" id="UP000591131"/>
    </source>
</evidence>
<accession>A0A7J6KMC9</accession>
<keyword evidence="2" id="KW-1185">Reference proteome</keyword>